<evidence type="ECO:0000256" key="3">
    <source>
        <dbReference type="ARBA" id="ARBA00022475"/>
    </source>
</evidence>
<accession>A0A641AHF3</accession>
<keyword evidence="3" id="KW-1003">Cell membrane</keyword>
<comment type="similarity">
    <text evidence="7">Belongs to the binding-protein-dependent transport system permease family.</text>
</comment>
<keyword evidence="10" id="KW-1185">Reference proteome</keyword>
<dbReference type="PANTHER" id="PTHR43386:SF1">
    <property type="entry name" value="D,D-DIPEPTIDE TRANSPORT SYSTEM PERMEASE PROTEIN DDPC-RELATED"/>
    <property type="match status" value="1"/>
</dbReference>
<feature type="transmembrane region" description="Helical" evidence="7">
    <location>
        <begin position="26"/>
        <end position="49"/>
    </location>
</feature>
<dbReference type="PANTHER" id="PTHR43386">
    <property type="entry name" value="OLIGOPEPTIDE TRANSPORT SYSTEM PERMEASE PROTEIN APPC"/>
    <property type="match status" value="1"/>
</dbReference>
<keyword evidence="4 7" id="KW-0812">Transmembrane</keyword>
<dbReference type="CDD" id="cd06261">
    <property type="entry name" value="TM_PBP2"/>
    <property type="match status" value="1"/>
</dbReference>
<keyword evidence="2 7" id="KW-0813">Transport</keyword>
<dbReference type="InterPro" id="IPR025966">
    <property type="entry name" value="OppC_N"/>
</dbReference>
<dbReference type="GO" id="GO:0005886">
    <property type="term" value="C:plasma membrane"/>
    <property type="evidence" value="ECO:0007669"/>
    <property type="project" value="UniProtKB-SubCell"/>
</dbReference>
<feature type="transmembrane region" description="Helical" evidence="7">
    <location>
        <begin position="260"/>
        <end position="281"/>
    </location>
</feature>
<keyword evidence="5 7" id="KW-1133">Transmembrane helix</keyword>
<dbReference type="InterPro" id="IPR000515">
    <property type="entry name" value="MetI-like"/>
</dbReference>
<reference evidence="9" key="1">
    <citation type="submission" date="2019-09" db="EMBL/GenBank/DDBJ databases">
        <authorList>
            <person name="Li J."/>
        </authorList>
    </citation>
    <scope>NUCLEOTIDE SEQUENCE [LARGE SCALE GENOMIC DNA]</scope>
    <source>
        <strain evidence="9">NRBC 14897</strain>
    </source>
</reference>
<dbReference type="Gene3D" id="1.10.3720.10">
    <property type="entry name" value="MetI-like"/>
    <property type="match status" value="1"/>
</dbReference>
<dbReference type="Pfam" id="PF00528">
    <property type="entry name" value="BPD_transp_1"/>
    <property type="match status" value="1"/>
</dbReference>
<evidence type="ECO:0000256" key="6">
    <source>
        <dbReference type="ARBA" id="ARBA00023136"/>
    </source>
</evidence>
<evidence type="ECO:0000256" key="7">
    <source>
        <dbReference type="RuleBase" id="RU363032"/>
    </source>
</evidence>
<feature type="transmembrane region" description="Helical" evidence="7">
    <location>
        <begin position="136"/>
        <end position="163"/>
    </location>
</feature>
<dbReference type="AlphaFoldDB" id="A0A641AHF3"/>
<dbReference type="Proteomes" id="UP001515100">
    <property type="component" value="Unassembled WGS sequence"/>
</dbReference>
<comment type="subcellular location">
    <subcellularLocation>
        <location evidence="1 7">Cell membrane</location>
        <topology evidence="1 7">Multi-pass membrane protein</topology>
    </subcellularLocation>
</comment>
<protein>
    <submittedName>
        <fullName evidence="9">ABC transporter permease</fullName>
    </submittedName>
</protein>
<evidence type="ECO:0000313" key="9">
    <source>
        <dbReference type="EMBL" id="KAA1373121.1"/>
    </source>
</evidence>
<proteinExistence type="inferred from homology"/>
<evidence type="ECO:0000256" key="5">
    <source>
        <dbReference type="ARBA" id="ARBA00022989"/>
    </source>
</evidence>
<dbReference type="OrthoDB" id="8906042at2"/>
<evidence type="ECO:0000259" key="8">
    <source>
        <dbReference type="PROSITE" id="PS50928"/>
    </source>
</evidence>
<dbReference type="SUPFAM" id="SSF161098">
    <property type="entry name" value="MetI-like"/>
    <property type="match status" value="1"/>
</dbReference>
<evidence type="ECO:0000256" key="2">
    <source>
        <dbReference type="ARBA" id="ARBA00022448"/>
    </source>
</evidence>
<dbReference type="GO" id="GO:0055085">
    <property type="term" value="P:transmembrane transport"/>
    <property type="evidence" value="ECO:0007669"/>
    <property type="project" value="InterPro"/>
</dbReference>
<dbReference type="Pfam" id="PF12911">
    <property type="entry name" value="OppC_N"/>
    <property type="match status" value="1"/>
</dbReference>
<feature type="transmembrane region" description="Helical" evidence="7">
    <location>
        <begin position="217"/>
        <end position="239"/>
    </location>
</feature>
<feature type="domain" description="ABC transmembrane type-1" evidence="8">
    <location>
        <begin position="92"/>
        <end position="277"/>
    </location>
</feature>
<gene>
    <name evidence="9" type="ORF">ESP62_018525</name>
</gene>
<name>A0A641AHF3_9ACTN</name>
<dbReference type="PROSITE" id="PS50928">
    <property type="entry name" value="ABC_TM1"/>
    <property type="match status" value="1"/>
</dbReference>
<dbReference type="EMBL" id="SDPP02000006">
    <property type="protein sequence ID" value="KAA1373121.1"/>
    <property type="molecule type" value="Genomic_DNA"/>
</dbReference>
<sequence>MTESIAEVLDAPTRARRRLLGRPPSFLLVASFAVVGIILVCAVAGPLIWPHDPTAQDPLLSVQPPGGGHLLGTDQLGRDILSRLIAGTRTAMIGPLCVAVLAVLVGLTLGMTAGFRGGRVDSLIARTTDILYCMPALLIAIVVVGLVSGAYVVTILVLAFLTFPGDVRIFRSVSMVEARLPYIDAARTLGLSPTRTMIRHVLPNIAPTVVSTFLLEFAGALVGFSALAFLGLGVNAGGVDWGTMLADGQEQLFVNPMMSLAPAILLILVAASVTIIGDWIYDRYSLKGER</sequence>
<evidence type="ECO:0000256" key="4">
    <source>
        <dbReference type="ARBA" id="ARBA00022692"/>
    </source>
</evidence>
<organism evidence="9 10">
    <name type="scientific">Aeromicrobium fastidiosum</name>
    <dbReference type="NCBI Taxonomy" id="52699"/>
    <lineage>
        <taxon>Bacteria</taxon>
        <taxon>Bacillati</taxon>
        <taxon>Actinomycetota</taxon>
        <taxon>Actinomycetes</taxon>
        <taxon>Propionibacteriales</taxon>
        <taxon>Nocardioidaceae</taxon>
        <taxon>Aeromicrobium</taxon>
    </lineage>
</organism>
<feature type="transmembrane region" description="Helical" evidence="7">
    <location>
        <begin position="92"/>
        <end position="115"/>
    </location>
</feature>
<keyword evidence="6 7" id="KW-0472">Membrane</keyword>
<dbReference type="InterPro" id="IPR050366">
    <property type="entry name" value="BP-dependent_transpt_permease"/>
</dbReference>
<evidence type="ECO:0000313" key="10">
    <source>
        <dbReference type="Proteomes" id="UP001515100"/>
    </source>
</evidence>
<evidence type="ECO:0000256" key="1">
    <source>
        <dbReference type="ARBA" id="ARBA00004651"/>
    </source>
</evidence>
<comment type="caution">
    <text evidence="9">The sequence shown here is derived from an EMBL/GenBank/DDBJ whole genome shotgun (WGS) entry which is preliminary data.</text>
</comment>
<dbReference type="InterPro" id="IPR035906">
    <property type="entry name" value="MetI-like_sf"/>
</dbReference>